<dbReference type="eggNOG" id="COG1108">
    <property type="taxonomic scope" value="Bacteria"/>
</dbReference>
<keyword evidence="5 8" id="KW-0472">Membrane</keyword>
<dbReference type="EMBL" id="CP001620">
    <property type="protein sequence ID" value="ACR17124.1"/>
    <property type="molecule type" value="Genomic_DNA"/>
</dbReference>
<comment type="similarity">
    <text evidence="2 6">Belongs to the ABC-3 integral membrane protein family.</text>
</comment>
<proteinExistence type="inferred from homology"/>
<evidence type="ECO:0000256" key="4">
    <source>
        <dbReference type="ARBA" id="ARBA00022989"/>
    </source>
</evidence>
<comment type="subcellular location">
    <subcellularLocation>
        <location evidence="6">Cell membrane</location>
        <topology evidence="6">Multi-pass membrane protein</topology>
    </subcellularLocation>
    <subcellularLocation>
        <location evidence="1">Membrane</location>
        <topology evidence="1">Multi-pass membrane protein</topology>
    </subcellularLocation>
</comment>
<feature type="transmembrane region" description="Helical" evidence="8">
    <location>
        <begin position="140"/>
        <end position="161"/>
    </location>
</feature>
<keyword evidence="6" id="KW-0813">Transport</keyword>
<name>C4LH19_CORK4</name>
<feature type="transmembrane region" description="Helical" evidence="8">
    <location>
        <begin position="202"/>
        <end position="222"/>
    </location>
</feature>
<dbReference type="GO" id="GO:0055085">
    <property type="term" value="P:transmembrane transport"/>
    <property type="evidence" value="ECO:0007669"/>
    <property type="project" value="InterPro"/>
</dbReference>
<evidence type="ECO:0000256" key="8">
    <source>
        <dbReference type="SAM" id="Phobius"/>
    </source>
</evidence>
<dbReference type="RefSeq" id="WP_012731012.1">
    <property type="nucleotide sequence ID" value="NC_012704.1"/>
</dbReference>
<dbReference type="PANTHER" id="PTHR30477">
    <property type="entry name" value="ABC-TRANSPORTER METAL-BINDING PROTEIN"/>
    <property type="match status" value="1"/>
</dbReference>
<feature type="transmembrane region" description="Helical" evidence="8">
    <location>
        <begin position="67"/>
        <end position="93"/>
    </location>
</feature>
<sequence>MPNTTITWDTWWSDTTELLHYPFVHHALLAAALLGIISGLIAPLIVMRRMSFTVHGTSELALMGASAALLAGINVGAGAVVGSIVAAIALAVLGMRDTDSTVGVILSFGMGLSVLFIYIYPGKASNAFSLLTGQIVGVSGAAVGMLIAITIIVIATLGVLWRPLLFASVDPDVAAASGIPLRTISIVFAALVGLVAAQGVQIVGALLVVSLLITPGAAAVHVTASPRKAVLLSTIFAEVSAVGGLVLSLAPGLPVSVFVTTISFAIYLFCRLIGWRTQRVIVGSETTPRETTPGTSHHDVSSQDISPDNVSPEPSSPHDAAARTR</sequence>
<dbReference type="SUPFAM" id="SSF81345">
    <property type="entry name" value="ABC transporter involved in vitamin B12 uptake, BtuC"/>
    <property type="match status" value="1"/>
</dbReference>
<keyword evidence="3 6" id="KW-0812">Transmembrane</keyword>
<dbReference type="Gene3D" id="1.10.3470.10">
    <property type="entry name" value="ABC transporter involved in vitamin B12 uptake, BtuC"/>
    <property type="match status" value="1"/>
</dbReference>
<evidence type="ECO:0000256" key="5">
    <source>
        <dbReference type="ARBA" id="ARBA00023136"/>
    </source>
</evidence>
<evidence type="ECO:0000313" key="10">
    <source>
        <dbReference type="Proteomes" id="UP000001473"/>
    </source>
</evidence>
<keyword evidence="4 8" id="KW-1133">Transmembrane helix</keyword>
<dbReference type="KEGG" id="ckp:ckrop_0345"/>
<dbReference type="InterPro" id="IPR001626">
    <property type="entry name" value="ABC_TroCD"/>
</dbReference>
<feature type="transmembrane region" description="Helical" evidence="8">
    <location>
        <begin position="255"/>
        <end position="274"/>
    </location>
</feature>
<organism evidence="9 10">
    <name type="scientific">Corynebacterium kroppenstedtii (strain DSM 44385 / JCM 11950 / CIP 105744 / CCUG 35717)</name>
    <dbReference type="NCBI Taxonomy" id="645127"/>
    <lineage>
        <taxon>Bacteria</taxon>
        <taxon>Bacillati</taxon>
        <taxon>Actinomycetota</taxon>
        <taxon>Actinomycetes</taxon>
        <taxon>Mycobacteriales</taxon>
        <taxon>Corynebacteriaceae</taxon>
        <taxon>Corynebacterium</taxon>
    </lineage>
</organism>
<evidence type="ECO:0000256" key="2">
    <source>
        <dbReference type="ARBA" id="ARBA00008034"/>
    </source>
</evidence>
<dbReference type="InterPro" id="IPR037294">
    <property type="entry name" value="ABC_BtuC-like"/>
</dbReference>
<keyword evidence="10" id="KW-1185">Reference proteome</keyword>
<dbReference type="STRING" id="645127.ckrop_0345"/>
<feature type="compositionally biased region" description="Polar residues" evidence="7">
    <location>
        <begin position="302"/>
        <end position="313"/>
    </location>
</feature>
<dbReference type="AlphaFoldDB" id="C4LH19"/>
<dbReference type="Pfam" id="PF00950">
    <property type="entry name" value="ABC-3"/>
    <property type="match status" value="1"/>
</dbReference>
<accession>C4LH19</accession>
<feature type="region of interest" description="Disordered" evidence="7">
    <location>
        <begin position="286"/>
        <end position="325"/>
    </location>
</feature>
<reference evidence="9 10" key="1">
    <citation type="journal article" date="2008" name="J. Biotechnol.">
        <title>Ultrafast pyrosequencing of Corynebacterium kroppenstedtii DSM44385 revealed insights into the physiology of a lipophilic corynebacterium that lacks mycolic acids.</title>
        <authorList>
            <person name="Tauch A."/>
            <person name="Schneider J."/>
            <person name="Szczepanowski R."/>
            <person name="Tilker A."/>
            <person name="Viehoever P."/>
            <person name="Gartemann K.-H."/>
            <person name="Arnold W."/>
            <person name="Blom J."/>
            <person name="Brinkrolf K."/>
            <person name="Brune I."/>
            <person name="Goetker S."/>
            <person name="Weisshaar B."/>
            <person name="Goesmann A."/>
            <person name="Droege M."/>
            <person name="Puehler A."/>
        </authorList>
    </citation>
    <scope>NUCLEOTIDE SEQUENCE [LARGE SCALE GENOMIC DNA]</scope>
    <source>
        <strain evidence="10">DSM 44385 / JCM 11950 / CIP 105744 / CCUG 35717</strain>
    </source>
</reference>
<feature type="transmembrane region" description="Helical" evidence="8">
    <location>
        <begin position="173"/>
        <end position="196"/>
    </location>
</feature>
<feature type="transmembrane region" description="Helical" evidence="8">
    <location>
        <begin position="100"/>
        <end position="120"/>
    </location>
</feature>
<evidence type="ECO:0000313" key="9">
    <source>
        <dbReference type="EMBL" id="ACR17124.1"/>
    </source>
</evidence>
<protein>
    <submittedName>
        <fullName evidence="9">ABC-type transport system, permease protein</fullName>
    </submittedName>
</protein>
<gene>
    <name evidence="9" type="ordered locus">ckrop_0345</name>
</gene>
<dbReference type="OrthoDB" id="2375762at2"/>
<evidence type="ECO:0000256" key="6">
    <source>
        <dbReference type="RuleBase" id="RU003943"/>
    </source>
</evidence>
<evidence type="ECO:0000256" key="3">
    <source>
        <dbReference type="ARBA" id="ARBA00022692"/>
    </source>
</evidence>
<dbReference type="HOGENOM" id="CLU_028808_1_0_11"/>
<evidence type="ECO:0000256" key="1">
    <source>
        <dbReference type="ARBA" id="ARBA00004141"/>
    </source>
</evidence>
<dbReference type="Proteomes" id="UP000001473">
    <property type="component" value="Chromosome"/>
</dbReference>
<dbReference type="GO" id="GO:0043190">
    <property type="term" value="C:ATP-binding cassette (ABC) transporter complex"/>
    <property type="evidence" value="ECO:0007669"/>
    <property type="project" value="InterPro"/>
</dbReference>
<feature type="compositionally biased region" description="Polar residues" evidence="7">
    <location>
        <begin position="286"/>
        <end position="295"/>
    </location>
</feature>
<feature type="transmembrane region" description="Helical" evidence="8">
    <location>
        <begin position="27"/>
        <end position="47"/>
    </location>
</feature>
<evidence type="ECO:0000256" key="7">
    <source>
        <dbReference type="SAM" id="MobiDB-lite"/>
    </source>
</evidence>
<dbReference type="PANTHER" id="PTHR30477:SF21">
    <property type="entry name" value="ABC-3 PROTEIN"/>
    <property type="match status" value="1"/>
</dbReference>